<organism evidence="1 2">
    <name type="scientific">Plantactinospora veratri</name>
    <dbReference type="NCBI Taxonomy" id="1436122"/>
    <lineage>
        <taxon>Bacteria</taxon>
        <taxon>Bacillati</taxon>
        <taxon>Actinomycetota</taxon>
        <taxon>Actinomycetes</taxon>
        <taxon>Micromonosporales</taxon>
        <taxon>Micromonosporaceae</taxon>
        <taxon>Plantactinospora</taxon>
    </lineage>
</organism>
<sequence length="56" mass="6048">MAIDDDRTVELLRGRGHQVRADRIDGELPDRIDGVCHASPLPTGLDPAGLADRASR</sequence>
<protein>
    <submittedName>
        <fullName evidence="1">Uncharacterized protein</fullName>
    </submittedName>
</protein>
<dbReference type="Proteomes" id="UP001339911">
    <property type="component" value="Unassembled WGS sequence"/>
</dbReference>
<dbReference type="EMBL" id="JAZGQL010000028">
    <property type="protein sequence ID" value="MEE6310709.1"/>
    <property type="molecule type" value="Genomic_DNA"/>
</dbReference>
<proteinExistence type="predicted"/>
<evidence type="ECO:0000313" key="2">
    <source>
        <dbReference type="Proteomes" id="UP001339911"/>
    </source>
</evidence>
<gene>
    <name evidence="1" type="ORF">V1634_28090</name>
</gene>
<evidence type="ECO:0000313" key="1">
    <source>
        <dbReference type="EMBL" id="MEE6310709.1"/>
    </source>
</evidence>
<comment type="caution">
    <text evidence="1">The sequence shown here is derived from an EMBL/GenBank/DDBJ whole genome shotgun (WGS) entry which is preliminary data.</text>
</comment>
<reference evidence="1 2" key="1">
    <citation type="submission" date="2024-01" db="EMBL/GenBank/DDBJ databases">
        <title>Genome insights into Plantactinospora veratri sp. nov.</title>
        <authorList>
            <person name="Wang L."/>
        </authorList>
    </citation>
    <scope>NUCLEOTIDE SEQUENCE [LARGE SCALE GENOMIC DNA]</scope>
    <source>
        <strain evidence="1 2">NEAU-FHS4</strain>
    </source>
</reference>
<dbReference type="RefSeq" id="WP_331210738.1">
    <property type="nucleotide sequence ID" value="NZ_JAZGQL010000028.1"/>
</dbReference>
<keyword evidence="2" id="KW-1185">Reference proteome</keyword>
<name>A0ABU7SLX5_9ACTN</name>
<accession>A0ABU7SLX5</accession>